<feature type="compositionally biased region" description="Low complexity" evidence="1">
    <location>
        <begin position="102"/>
        <end position="136"/>
    </location>
</feature>
<dbReference type="AlphaFoldDB" id="A0AAN6NNP7"/>
<gene>
    <name evidence="2" type="ORF">QBC32DRAFT_244175</name>
</gene>
<keyword evidence="3" id="KW-1185">Reference proteome</keyword>
<reference evidence="2" key="2">
    <citation type="submission" date="2023-06" db="EMBL/GenBank/DDBJ databases">
        <authorList>
            <consortium name="Lawrence Berkeley National Laboratory"/>
            <person name="Mondo S.J."/>
            <person name="Hensen N."/>
            <person name="Bonometti L."/>
            <person name="Westerberg I."/>
            <person name="Brannstrom I.O."/>
            <person name="Guillou S."/>
            <person name="Cros-Aarteil S."/>
            <person name="Calhoun S."/>
            <person name="Haridas S."/>
            <person name="Kuo A."/>
            <person name="Pangilinan J."/>
            <person name="Riley R."/>
            <person name="Labutti K."/>
            <person name="Andreopoulos B."/>
            <person name="Lipzen A."/>
            <person name="Chen C."/>
            <person name="Yanf M."/>
            <person name="Daum C."/>
            <person name="Ng V."/>
            <person name="Clum A."/>
            <person name="Steindorff A."/>
            <person name="Ohm R."/>
            <person name="Martin F."/>
            <person name="Silar P."/>
            <person name="Natvig D."/>
            <person name="Lalanne C."/>
            <person name="Gautier V."/>
            <person name="Ament-Velasquez S.L."/>
            <person name="Kruys A."/>
            <person name="Hutchinson M.I."/>
            <person name="Powell A.J."/>
            <person name="Barry K."/>
            <person name="Miller A.N."/>
            <person name="Grigoriev I.V."/>
            <person name="Debuchy R."/>
            <person name="Gladieux P."/>
            <person name="Thoren M.H."/>
            <person name="Johannesson H."/>
        </authorList>
    </citation>
    <scope>NUCLEOTIDE SEQUENCE</scope>
    <source>
        <strain evidence="2">CBS 626.80</strain>
    </source>
</reference>
<feature type="compositionally biased region" description="Basic and acidic residues" evidence="1">
    <location>
        <begin position="316"/>
        <end position="357"/>
    </location>
</feature>
<feature type="compositionally biased region" description="Basic and acidic residues" evidence="1">
    <location>
        <begin position="519"/>
        <end position="532"/>
    </location>
</feature>
<reference evidence="2" key="1">
    <citation type="journal article" date="2023" name="Mol. Phylogenet. Evol.">
        <title>Genome-scale phylogeny and comparative genomics of the fungal order Sordariales.</title>
        <authorList>
            <person name="Hensen N."/>
            <person name="Bonometti L."/>
            <person name="Westerberg I."/>
            <person name="Brannstrom I.O."/>
            <person name="Guillou S."/>
            <person name="Cros-Aarteil S."/>
            <person name="Calhoun S."/>
            <person name="Haridas S."/>
            <person name="Kuo A."/>
            <person name="Mondo S."/>
            <person name="Pangilinan J."/>
            <person name="Riley R."/>
            <person name="LaButti K."/>
            <person name="Andreopoulos B."/>
            <person name="Lipzen A."/>
            <person name="Chen C."/>
            <person name="Yan M."/>
            <person name="Daum C."/>
            <person name="Ng V."/>
            <person name="Clum A."/>
            <person name="Steindorff A."/>
            <person name="Ohm R.A."/>
            <person name="Martin F."/>
            <person name="Silar P."/>
            <person name="Natvig D.O."/>
            <person name="Lalanne C."/>
            <person name="Gautier V."/>
            <person name="Ament-Velasquez S.L."/>
            <person name="Kruys A."/>
            <person name="Hutchinson M.I."/>
            <person name="Powell A.J."/>
            <person name="Barry K."/>
            <person name="Miller A.N."/>
            <person name="Grigoriev I.V."/>
            <person name="Debuchy R."/>
            <person name="Gladieux P."/>
            <person name="Hiltunen Thoren M."/>
            <person name="Johannesson H."/>
        </authorList>
    </citation>
    <scope>NUCLEOTIDE SEQUENCE</scope>
    <source>
        <strain evidence="2">CBS 626.80</strain>
    </source>
</reference>
<protein>
    <submittedName>
        <fullName evidence="2">Uncharacterized protein</fullName>
    </submittedName>
</protein>
<name>A0AAN6NNP7_9PEZI</name>
<sequence>MAPATTRMKQKLALNKPTKPAAQEPKKTTITRPILTAKSNIKTAAAAAPKTNKPIAASASKPTQLLSSIIIPTNEQPCTSGNRSSTKPASEKKNTARRKHAAAAAAAAAQHEQQAAVQQQRSSSSGQVHQVSTARGNTGGGGGGATNEMQALGPANGSKREIVEYVSNMSRRSIAASMASSMHSRRKSLSSSVDVDAAKTGRDMEAVDVVDDDRGGEGEGEGEEQRERQKEKEKEKQKQIGQIRQMRGQDTSREEKEEDEEEKEVEEAAAGPEEAIDEVDDDIDLDEGGVQADGDGDGDGDGDVRMEEADHDDEEGGHGQEALDHGIDDGLDMHDGSVEMDREGNITMHDAEDEHQTLDFSLQEDLEEDGEDVDMEDDRDGKPEDADVIPKRERKDEVGDGGQSGVEEGSDVEWDGLESPGSAIDEEDMEEEDEEREDEREGEQYEPEESEEEWVADGEAGGEEEGENEEEGEEIEDEEGDQEEGDQAEGDEEEAESEYEDEEGSRKDSADADPPASAEGHEKEGNKSPDEQVKARIYKTVKELVQNIPSRHFVYCRTLDKHDDITHVAFKAYDVDGRMDRFNTQTLQNSPDKLSRLLDVARGIYEKQNGWEFGHLKRNFAFSVPARRVEKKTTKKKTTKAKKEQQAPTHKGLVTISGRFDNEGGEDDRQWDRYIQRLADEAAEILGPSPPVRFKPEPEFMWIWTEKSLFPDYDLKPTKKAEKYAGRLLVILAGLDHEDGEFAFSCENRCHYFEAKMKPCLIATLGDSGAFVNALPLTSGYRIGLVYQLHFTKKDMIEPNTAFNTVDYLNDYEKPFLDGLATWSKAGNMKRNGIHWMVYYILKKQPVDAGVFIPSADLTPAQKLQLTWLCKLCGQMPGKRIGGQVYDWPLLVDLAVLSSCRNLVKETKDGKTEERLGFEVDWTTDADCIENYDWKRDDSAEGMEVKQEEIINFDDFGSTGKDSYLCIRLNIA</sequence>
<evidence type="ECO:0000313" key="2">
    <source>
        <dbReference type="EMBL" id="KAK3949192.1"/>
    </source>
</evidence>
<feature type="region of interest" description="Disordered" evidence="1">
    <location>
        <begin position="176"/>
        <end position="532"/>
    </location>
</feature>
<evidence type="ECO:0000313" key="3">
    <source>
        <dbReference type="Proteomes" id="UP001303222"/>
    </source>
</evidence>
<feature type="compositionally biased region" description="Acidic residues" evidence="1">
    <location>
        <begin position="424"/>
        <end position="503"/>
    </location>
</feature>
<evidence type="ECO:0000256" key="1">
    <source>
        <dbReference type="SAM" id="MobiDB-lite"/>
    </source>
</evidence>
<dbReference type="EMBL" id="MU859224">
    <property type="protein sequence ID" value="KAK3949192.1"/>
    <property type="molecule type" value="Genomic_DNA"/>
</dbReference>
<organism evidence="2 3">
    <name type="scientific">Pseudoneurospora amorphoporcata</name>
    <dbReference type="NCBI Taxonomy" id="241081"/>
    <lineage>
        <taxon>Eukaryota</taxon>
        <taxon>Fungi</taxon>
        <taxon>Dikarya</taxon>
        <taxon>Ascomycota</taxon>
        <taxon>Pezizomycotina</taxon>
        <taxon>Sordariomycetes</taxon>
        <taxon>Sordariomycetidae</taxon>
        <taxon>Sordariales</taxon>
        <taxon>Sordariaceae</taxon>
        <taxon>Pseudoneurospora</taxon>
    </lineage>
</organism>
<dbReference type="Proteomes" id="UP001303222">
    <property type="component" value="Unassembled WGS sequence"/>
</dbReference>
<feature type="compositionally biased region" description="Acidic residues" evidence="1">
    <location>
        <begin position="256"/>
        <end position="267"/>
    </location>
</feature>
<feature type="compositionally biased region" description="Low complexity" evidence="1">
    <location>
        <begin position="37"/>
        <end position="57"/>
    </location>
</feature>
<feature type="region of interest" description="Disordered" evidence="1">
    <location>
        <begin position="1"/>
        <end position="157"/>
    </location>
</feature>
<accession>A0AAN6NNP7</accession>
<feature type="compositionally biased region" description="Basic and acidic residues" evidence="1">
    <location>
        <begin position="379"/>
        <end position="398"/>
    </location>
</feature>
<comment type="caution">
    <text evidence="2">The sequence shown here is derived from an EMBL/GenBank/DDBJ whole genome shotgun (WGS) entry which is preliminary data.</text>
</comment>
<feature type="compositionally biased region" description="Acidic residues" evidence="1">
    <location>
        <begin position="274"/>
        <end position="287"/>
    </location>
</feature>
<proteinExistence type="predicted"/>
<feature type="compositionally biased region" description="Acidic residues" evidence="1">
    <location>
        <begin position="362"/>
        <end position="378"/>
    </location>
</feature>
<feature type="compositionally biased region" description="Basic and acidic residues" evidence="1">
    <location>
        <begin position="196"/>
        <end position="205"/>
    </location>
</feature>
<feature type="compositionally biased region" description="Basic and acidic residues" evidence="1">
    <location>
        <begin position="212"/>
        <end position="238"/>
    </location>
</feature>
<feature type="compositionally biased region" description="Polar residues" evidence="1">
    <location>
        <begin position="60"/>
        <end position="88"/>
    </location>
</feature>